<dbReference type="Proteomes" id="UP000217895">
    <property type="component" value="Chromosome"/>
</dbReference>
<evidence type="ECO:0008006" key="4">
    <source>
        <dbReference type="Google" id="ProtNLM"/>
    </source>
</evidence>
<protein>
    <recommendedName>
        <fullName evidence="4">DUF2808 domain-containing protein</fullName>
    </recommendedName>
</protein>
<dbReference type="AlphaFoldDB" id="A0A1Z4JBA2"/>
<name>A0A1Z4JBA2_LEPBY</name>
<feature type="signal peptide" evidence="1">
    <location>
        <begin position="1"/>
        <end position="24"/>
    </location>
</feature>
<evidence type="ECO:0000256" key="1">
    <source>
        <dbReference type="SAM" id="SignalP"/>
    </source>
</evidence>
<keyword evidence="1" id="KW-0732">Signal</keyword>
<accession>A0A1Z4JBA2</accession>
<keyword evidence="3" id="KW-1185">Reference proteome</keyword>
<feature type="chain" id="PRO_5011120612" description="DUF2808 domain-containing protein" evidence="1">
    <location>
        <begin position="25"/>
        <end position="162"/>
    </location>
</feature>
<sequence>MKRFALVSFSTIALAIAASLPATATAPVILPQSAMSFSFNAPFVSSSGLQGEHHLIRVMVLGMSLEDLMVLIPPQMAKFSSIIVKDESGKTIPAKISRAESRVAVVFDQPVAPGRTIELDFTNGDTAMEQGEILLYRITAKQAGINTEIPIGTARIQVPSHQ</sequence>
<gene>
    <name evidence="2" type="ORF">NIES2135_07960</name>
</gene>
<proteinExistence type="predicted"/>
<reference evidence="2 3" key="1">
    <citation type="submission" date="2017-06" db="EMBL/GenBank/DDBJ databases">
        <title>Genome sequencing of cyanobaciteial culture collection at National Institute for Environmental Studies (NIES).</title>
        <authorList>
            <person name="Hirose Y."/>
            <person name="Shimura Y."/>
            <person name="Fujisawa T."/>
            <person name="Nakamura Y."/>
            <person name="Kawachi M."/>
        </authorList>
    </citation>
    <scope>NUCLEOTIDE SEQUENCE [LARGE SCALE GENOMIC DNA]</scope>
    <source>
        <strain evidence="2 3">NIES-2135</strain>
    </source>
</reference>
<dbReference type="EMBL" id="AP018203">
    <property type="protein sequence ID" value="BAY53983.1"/>
    <property type="molecule type" value="Genomic_DNA"/>
</dbReference>
<evidence type="ECO:0000313" key="3">
    <source>
        <dbReference type="Proteomes" id="UP000217895"/>
    </source>
</evidence>
<evidence type="ECO:0000313" key="2">
    <source>
        <dbReference type="EMBL" id="BAY53983.1"/>
    </source>
</evidence>
<organism evidence="2 3">
    <name type="scientific">Leptolyngbya boryana NIES-2135</name>
    <dbReference type="NCBI Taxonomy" id="1973484"/>
    <lineage>
        <taxon>Bacteria</taxon>
        <taxon>Bacillati</taxon>
        <taxon>Cyanobacteriota</taxon>
        <taxon>Cyanophyceae</taxon>
        <taxon>Leptolyngbyales</taxon>
        <taxon>Leptolyngbyaceae</taxon>
        <taxon>Leptolyngbya group</taxon>
        <taxon>Leptolyngbya</taxon>
    </lineage>
</organism>